<evidence type="ECO:0000256" key="1">
    <source>
        <dbReference type="SAM" id="MobiDB-lite"/>
    </source>
</evidence>
<dbReference type="Proteomes" id="UP001420932">
    <property type="component" value="Unassembled WGS sequence"/>
</dbReference>
<name>A0AAP0KGF3_9MAGN</name>
<evidence type="ECO:0000313" key="3">
    <source>
        <dbReference type="Proteomes" id="UP001420932"/>
    </source>
</evidence>
<reference evidence="2 3" key="1">
    <citation type="submission" date="2024-01" db="EMBL/GenBank/DDBJ databases">
        <title>Genome assemblies of Stephania.</title>
        <authorList>
            <person name="Yang L."/>
        </authorList>
    </citation>
    <scope>NUCLEOTIDE SEQUENCE [LARGE SCALE GENOMIC DNA]</scope>
    <source>
        <strain evidence="2">YNDBR</strain>
        <tissue evidence="2">Leaf</tissue>
    </source>
</reference>
<feature type="region of interest" description="Disordered" evidence="1">
    <location>
        <begin position="1"/>
        <end position="53"/>
    </location>
</feature>
<gene>
    <name evidence="2" type="ORF">Syun_009874</name>
</gene>
<protein>
    <submittedName>
        <fullName evidence="2">Uncharacterized protein</fullName>
    </submittedName>
</protein>
<keyword evidence="3" id="KW-1185">Reference proteome</keyword>
<dbReference type="EMBL" id="JBBNAF010000004">
    <property type="protein sequence ID" value="KAK9151565.1"/>
    <property type="molecule type" value="Genomic_DNA"/>
</dbReference>
<organism evidence="2 3">
    <name type="scientific">Stephania yunnanensis</name>
    <dbReference type="NCBI Taxonomy" id="152371"/>
    <lineage>
        <taxon>Eukaryota</taxon>
        <taxon>Viridiplantae</taxon>
        <taxon>Streptophyta</taxon>
        <taxon>Embryophyta</taxon>
        <taxon>Tracheophyta</taxon>
        <taxon>Spermatophyta</taxon>
        <taxon>Magnoliopsida</taxon>
        <taxon>Ranunculales</taxon>
        <taxon>Menispermaceae</taxon>
        <taxon>Menispermoideae</taxon>
        <taxon>Cissampelideae</taxon>
        <taxon>Stephania</taxon>
    </lineage>
</organism>
<accession>A0AAP0KGF3</accession>
<dbReference type="AlphaFoldDB" id="A0AAP0KGF3"/>
<sequence length="53" mass="6121">MEKKESDKNEKKRSKIKEERESDREKREGRRRWSSAHGGTDGRDGRAATLCSG</sequence>
<feature type="compositionally biased region" description="Basic and acidic residues" evidence="1">
    <location>
        <begin position="1"/>
        <end position="28"/>
    </location>
</feature>
<evidence type="ECO:0000313" key="2">
    <source>
        <dbReference type="EMBL" id="KAK9151565.1"/>
    </source>
</evidence>
<proteinExistence type="predicted"/>
<comment type="caution">
    <text evidence="2">The sequence shown here is derived from an EMBL/GenBank/DDBJ whole genome shotgun (WGS) entry which is preliminary data.</text>
</comment>